<proteinExistence type="predicted"/>
<reference evidence="1 2" key="1">
    <citation type="journal article" date="2019" name="Sci. Rep.">
        <title>Orb-weaving spider Araneus ventricosus genome elucidates the spidroin gene catalogue.</title>
        <authorList>
            <person name="Kono N."/>
            <person name="Nakamura H."/>
            <person name="Ohtoshi R."/>
            <person name="Moran D.A.P."/>
            <person name="Shinohara A."/>
            <person name="Yoshida Y."/>
            <person name="Fujiwara M."/>
            <person name="Mori M."/>
            <person name="Tomita M."/>
            <person name="Arakawa K."/>
        </authorList>
    </citation>
    <scope>NUCLEOTIDE SEQUENCE [LARGE SCALE GENOMIC DNA]</scope>
</reference>
<feature type="non-terminal residue" evidence="1">
    <location>
        <position position="1"/>
    </location>
</feature>
<keyword evidence="2" id="KW-1185">Reference proteome</keyword>
<sequence>DGLLKRPLQLADRPQGVNIQLGDAYAMFFFLNLCGRKEIVALKSNAFGARFNRSCLYFFSGVYERFIARPVTLGWLTEKAFATG</sequence>
<evidence type="ECO:0000313" key="1">
    <source>
        <dbReference type="EMBL" id="GBN49789.1"/>
    </source>
</evidence>
<organism evidence="1 2">
    <name type="scientific">Araneus ventricosus</name>
    <name type="common">Orbweaver spider</name>
    <name type="synonym">Epeira ventricosa</name>
    <dbReference type="NCBI Taxonomy" id="182803"/>
    <lineage>
        <taxon>Eukaryota</taxon>
        <taxon>Metazoa</taxon>
        <taxon>Ecdysozoa</taxon>
        <taxon>Arthropoda</taxon>
        <taxon>Chelicerata</taxon>
        <taxon>Arachnida</taxon>
        <taxon>Araneae</taxon>
        <taxon>Araneomorphae</taxon>
        <taxon>Entelegynae</taxon>
        <taxon>Araneoidea</taxon>
        <taxon>Araneidae</taxon>
        <taxon>Araneus</taxon>
    </lineage>
</organism>
<comment type="caution">
    <text evidence="1">The sequence shown here is derived from an EMBL/GenBank/DDBJ whole genome shotgun (WGS) entry which is preliminary data.</text>
</comment>
<protein>
    <submittedName>
        <fullName evidence="1">Uncharacterized protein</fullName>
    </submittedName>
</protein>
<gene>
    <name evidence="1" type="ORF">AVEN_244637_1</name>
</gene>
<evidence type="ECO:0000313" key="2">
    <source>
        <dbReference type="Proteomes" id="UP000499080"/>
    </source>
</evidence>
<dbReference type="EMBL" id="BGPR01214784">
    <property type="protein sequence ID" value="GBN49789.1"/>
    <property type="molecule type" value="Genomic_DNA"/>
</dbReference>
<accession>A0A4Y2PFF5</accession>
<dbReference type="Proteomes" id="UP000499080">
    <property type="component" value="Unassembled WGS sequence"/>
</dbReference>
<dbReference type="AlphaFoldDB" id="A0A4Y2PFF5"/>
<name>A0A4Y2PFF5_ARAVE</name>